<protein>
    <submittedName>
        <fullName evidence="1">Competence protein ComEA</fullName>
    </submittedName>
</protein>
<reference evidence="1 2" key="1">
    <citation type="submission" date="2016-10" db="EMBL/GenBank/DDBJ databases">
        <authorList>
            <person name="de Groot N.N."/>
        </authorList>
    </citation>
    <scope>NUCLEOTIDE SEQUENCE [LARGE SCALE GENOMIC DNA]</scope>
    <source>
        <strain evidence="1 2">CGMCC 4.5506</strain>
    </source>
</reference>
<dbReference type="GO" id="GO:0015628">
    <property type="term" value="P:protein secretion by the type II secretion system"/>
    <property type="evidence" value="ECO:0007669"/>
    <property type="project" value="TreeGrafter"/>
</dbReference>
<dbReference type="GO" id="GO:0015627">
    <property type="term" value="C:type II protein secretion system complex"/>
    <property type="evidence" value="ECO:0007669"/>
    <property type="project" value="TreeGrafter"/>
</dbReference>
<dbReference type="InterPro" id="IPR004509">
    <property type="entry name" value="Competence_ComEA_HhH"/>
</dbReference>
<dbReference type="STRING" id="530584.SAMN05421630_101144"/>
<accession>A0A1G6I9M4</accession>
<dbReference type="AlphaFoldDB" id="A0A1G6I9M4"/>
<dbReference type="InterPro" id="IPR003583">
    <property type="entry name" value="Hlx-hairpin-Hlx_DNA-bd_motif"/>
</dbReference>
<name>A0A1G6I9M4_9PSEU</name>
<organism evidence="1 2">
    <name type="scientific">Prauserella marina</name>
    <dbReference type="NCBI Taxonomy" id="530584"/>
    <lineage>
        <taxon>Bacteria</taxon>
        <taxon>Bacillati</taxon>
        <taxon>Actinomycetota</taxon>
        <taxon>Actinomycetes</taxon>
        <taxon>Pseudonocardiales</taxon>
        <taxon>Pseudonocardiaceae</taxon>
        <taxon>Prauserella</taxon>
    </lineage>
</organism>
<dbReference type="NCBIfam" id="TIGR00426">
    <property type="entry name" value="competence protein ComEA helix-hairpin-helix repeat region"/>
    <property type="match status" value="1"/>
</dbReference>
<dbReference type="SUPFAM" id="SSF47781">
    <property type="entry name" value="RuvA domain 2-like"/>
    <property type="match status" value="1"/>
</dbReference>
<dbReference type="Pfam" id="PF12836">
    <property type="entry name" value="HHH_3"/>
    <property type="match status" value="1"/>
</dbReference>
<dbReference type="InterPro" id="IPR019554">
    <property type="entry name" value="Soluble_ligand-bd"/>
</dbReference>
<dbReference type="GO" id="GO:0006281">
    <property type="term" value="P:DNA repair"/>
    <property type="evidence" value="ECO:0007669"/>
    <property type="project" value="InterPro"/>
</dbReference>
<dbReference type="SMART" id="SM00278">
    <property type="entry name" value="HhH1"/>
    <property type="match status" value="2"/>
</dbReference>
<sequence length="224" mass="23089">MIERWLPEGALSGPGRRRGVFLATGLVVAAVIVTAVVMLTGSGPASERPPPLPVAQQQAAAVTATTGPSTTDTSDEPMVVSVVGKVAEPGLITVPAGARVADAIRAVGGADKDADLLSVNLARRLSDGEQVYVGVPVPPEVMAAESGPAPPGTGAGQQDTAKIDLNTAGQEQLESLNGVGEVTAQRILDWRARNGRFTAVEQLREVDGIGEKRFAELREQVTLG</sequence>
<dbReference type="Gene3D" id="3.10.560.10">
    <property type="entry name" value="Outer membrane lipoprotein wza domain like"/>
    <property type="match status" value="1"/>
</dbReference>
<dbReference type="InterPro" id="IPR010994">
    <property type="entry name" value="RuvA_2-like"/>
</dbReference>
<evidence type="ECO:0000313" key="2">
    <source>
        <dbReference type="Proteomes" id="UP000199494"/>
    </source>
</evidence>
<dbReference type="Pfam" id="PF10531">
    <property type="entry name" value="SLBB"/>
    <property type="match status" value="1"/>
</dbReference>
<dbReference type="EMBL" id="FMZE01000001">
    <property type="protein sequence ID" value="SDC03194.1"/>
    <property type="molecule type" value="Genomic_DNA"/>
</dbReference>
<evidence type="ECO:0000313" key="1">
    <source>
        <dbReference type="EMBL" id="SDC03194.1"/>
    </source>
</evidence>
<gene>
    <name evidence="1" type="ORF">SAMN05421630_101144</name>
</gene>
<proteinExistence type="predicted"/>
<dbReference type="InterPro" id="IPR051675">
    <property type="entry name" value="Endo/Exo/Phosphatase_dom_1"/>
</dbReference>
<dbReference type="Gene3D" id="1.10.150.320">
    <property type="entry name" value="Photosystem II 12 kDa extrinsic protein"/>
    <property type="match status" value="1"/>
</dbReference>
<dbReference type="Proteomes" id="UP000199494">
    <property type="component" value="Unassembled WGS sequence"/>
</dbReference>
<dbReference type="PANTHER" id="PTHR21180:SF32">
    <property type="entry name" value="ENDONUCLEASE_EXONUCLEASE_PHOSPHATASE FAMILY DOMAIN-CONTAINING PROTEIN 1"/>
    <property type="match status" value="1"/>
</dbReference>
<keyword evidence="2" id="KW-1185">Reference proteome</keyword>
<dbReference type="PANTHER" id="PTHR21180">
    <property type="entry name" value="ENDONUCLEASE/EXONUCLEASE/PHOSPHATASE FAMILY DOMAIN-CONTAINING PROTEIN 1"/>
    <property type="match status" value="1"/>
</dbReference>
<dbReference type="GO" id="GO:0003677">
    <property type="term" value="F:DNA binding"/>
    <property type="evidence" value="ECO:0007669"/>
    <property type="project" value="InterPro"/>
</dbReference>